<feature type="transmembrane region" description="Helical" evidence="1">
    <location>
        <begin position="56"/>
        <end position="75"/>
    </location>
</feature>
<reference evidence="2 3" key="1">
    <citation type="submission" date="2024-11" db="EMBL/GenBank/DDBJ databases">
        <title>Chromosome-level genome assembly of Eucalyptus globulus Labill. provides insights into its genome evolution.</title>
        <authorList>
            <person name="Li X."/>
        </authorList>
    </citation>
    <scope>NUCLEOTIDE SEQUENCE [LARGE SCALE GENOMIC DNA]</scope>
    <source>
        <strain evidence="2">CL2024</strain>
        <tissue evidence="2">Fresh tender leaves</tissue>
    </source>
</reference>
<keyword evidence="3" id="KW-1185">Reference proteome</keyword>
<sequence>MGYHHHHYQKCRPYQKCGPPGPMPYPVLLFLALVFLFIALSKLISFELFQPPEIKINWALLFVPIAILALVQWLSSPCCSRRNTRRCNCR</sequence>
<proteinExistence type="predicted"/>
<name>A0ABD3JYC3_EUCGL</name>
<evidence type="ECO:0000256" key="1">
    <source>
        <dbReference type="SAM" id="Phobius"/>
    </source>
</evidence>
<comment type="caution">
    <text evidence="2">The sequence shown here is derived from an EMBL/GenBank/DDBJ whole genome shotgun (WGS) entry which is preliminary data.</text>
</comment>
<dbReference type="AlphaFoldDB" id="A0ABD3JYC3"/>
<dbReference type="Proteomes" id="UP001634007">
    <property type="component" value="Unassembled WGS sequence"/>
</dbReference>
<evidence type="ECO:0000313" key="2">
    <source>
        <dbReference type="EMBL" id="KAL3730851.1"/>
    </source>
</evidence>
<dbReference type="PANTHER" id="PTHR33306">
    <property type="entry name" value="EXPRESSED PROTEIN-RELATED-RELATED"/>
    <property type="match status" value="1"/>
</dbReference>
<dbReference type="PANTHER" id="PTHR33306:SF43">
    <property type="entry name" value="TRANSMEMBRANE PROTEIN"/>
    <property type="match status" value="1"/>
</dbReference>
<protein>
    <submittedName>
        <fullName evidence="2">Uncharacterized protein</fullName>
    </submittedName>
</protein>
<keyword evidence="1" id="KW-0812">Transmembrane</keyword>
<keyword evidence="1" id="KW-1133">Transmembrane helix</keyword>
<gene>
    <name evidence="2" type="ORF">ACJRO7_027814</name>
</gene>
<accession>A0ABD3JYC3</accession>
<dbReference type="EMBL" id="JBJKBG010000007">
    <property type="protein sequence ID" value="KAL3730851.1"/>
    <property type="molecule type" value="Genomic_DNA"/>
</dbReference>
<feature type="transmembrane region" description="Helical" evidence="1">
    <location>
        <begin position="23"/>
        <end position="44"/>
    </location>
</feature>
<keyword evidence="1" id="KW-0472">Membrane</keyword>
<evidence type="ECO:0000313" key="3">
    <source>
        <dbReference type="Proteomes" id="UP001634007"/>
    </source>
</evidence>
<organism evidence="2 3">
    <name type="scientific">Eucalyptus globulus</name>
    <name type="common">Tasmanian blue gum</name>
    <dbReference type="NCBI Taxonomy" id="34317"/>
    <lineage>
        <taxon>Eukaryota</taxon>
        <taxon>Viridiplantae</taxon>
        <taxon>Streptophyta</taxon>
        <taxon>Embryophyta</taxon>
        <taxon>Tracheophyta</taxon>
        <taxon>Spermatophyta</taxon>
        <taxon>Magnoliopsida</taxon>
        <taxon>eudicotyledons</taxon>
        <taxon>Gunneridae</taxon>
        <taxon>Pentapetalae</taxon>
        <taxon>rosids</taxon>
        <taxon>malvids</taxon>
        <taxon>Myrtales</taxon>
        <taxon>Myrtaceae</taxon>
        <taxon>Myrtoideae</taxon>
        <taxon>Eucalypteae</taxon>
        <taxon>Eucalyptus</taxon>
    </lineage>
</organism>